<name>A0ACC9D2D1_9FIRM</name>
<comment type="caution">
    <text evidence="1">The sequence shown here is derived from an EMBL/GenBank/DDBJ whole genome shotgun (WGS) entry which is preliminary data.</text>
</comment>
<reference evidence="1 2" key="1">
    <citation type="journal article" date="2017" name="Front. Microbiol.">
        <title>New Insights into the Diversity of the Genus Faecalibacterium.</title>
        <authorList>
            <person name="Benevides L."/>
            <person name="Burman S."/>
            <person name="Martin R."/>
            <person name="Robert V."/>
            <person name="Thomas M."/>
            <person name="Miquel S."/>
            <person name="Chain F."/>
            <person name="Sokol H."/>
            <person name="Bermudez-Humaran L.G."/>
            <person name="Morrison M."/>
            <person name="Langella P."/>
            <person name="Azevedo V.A."/>
            <person name="Chatel J.M."/>
            <person name="Soares S."/>
        </authorList>
    </citation>
    <scope>NUCLEOTIDE SEQUENCE [LARGE SCALE GENOMIC DNA]</scope>
    <source>
        <strain evidence="2">CNCM I-4541</strain>
    </source>
</reference>
<evidence type="ECO:0000313" key="2">
    <source>
        <dbReference type="Proteomes" id="UP000220959"/>
    </source>
</evidence>
<organism evidence="1 2">
    <name type="scientific">Faecalibacterium langellae</name>
    <dbReference type="NCBI Taxonomy" id="3435293"/>
    <lineage>
        <taxon>Bacteria</taxon>
        <taxon>Bacillati</taxon>
        <taxon>Bacillota</taxon>
        <taxon>Clostridia</taxon>
        <taxon>Eubacteriales</taxon>
        <taxon>Oscillospiraceae</taxon>
        <taxon>Faecalibacterium</taxon>
    </lineage>
</organism>
<gene>
    <name evidence="1" type="ORF">CGS49_01980</name>
</gene>
<evidence type="ECO:0000313" key="1">
    <source>
        <dbReference type="EMBL" id="PDX62186.1"/>
    </source>
</evidence>
<sequence>MKNRVKRKNGVFEALRMAAAAHRLLTAGTILCVAASVLASLVPPLLLAGIIDRLTAGIPLTFLAALLYFGSLALEGALSSAQESLLVLFGQKMTHALRSEMSQKLTLLPASTLVDQNPGEVAARFSGDVDTVEALFTSGIISMAADACRIVSILVVIAVKNTGLALILLLVLPLFAVFTRVVQKRMLAAQLDNRRAVAAVSGQVPETLHNIRTIRALGLESYMERRYDHCIGDSYAAMERTNFYDAIYSPVVLVLNAAVVGIMMLLSASGNATVLTFFGMSVGTSVAVINYISRIFAPIESLGMEIQTIQSAMAGVKRIDAFLSQPERAIPPERKDAARGDVELCHVTFGYGEKHVLNDFSMTVKQGEQVTLVGRTGAGKSTVFKLLLGLYRPEAGRVTIGGVDVANITDRERRTCIGCVEQHFSRVPGTVLEQITLNDPAITREMAREAAKLAGIDAAIQTLPEGYDTVCTDGMFSQGEWQLLSIARAAAADPAVLLLDEITANLDAETEARVLEALRRASAGRTVLSVSHRIYENLGGRTVEIKTQVQ</sequence>
<accession>A0ACC9D2D1</accession>
<proteinExistence type="predicted"/>
<dbReference type="Proteomes" id="UP000220959">
    <property type="component" value="Unassembled WGS sequence"/>
</dbReference>
<dbReference type="EMBL" id="NMTR01000004">
    <property type="protein sequence ID" value="PDX62186.1"/>
    <property type="molecule type" value="Genomic_DNA"/>
</dbReference>
<keyword evidence="2" id="KW-1185">Reference proteome</keyword>
<protein>
    <submittedName>
        <fullName evidence="1">ABC transporter</fullName>
    </submittedName>
</protein>